<dbReference type="InterPro" id="IPR027417">
    <property type="entry name" value="P-loop_NTPase"/>
</dbReference>
<dbReference type="Proteomes" id="UP000694865">
    <property type="component" value="Unplaced"/>
</dbReference>
<name>A0ABM0H0U1_SACKO</name>
<keyword evidence="1" id="KW-0808">Transferase</keyword>
<sequence length="415" mass="48156">MRWVPYRLIISKEHSKCAFFAAVLVLMLTVRHISHVQHCTQSLIDLKRSCSETAVVCTANSSSVHSAEVIIGDNVTRSIQLRDVSLVAEETEQSTWDASYDEAKYIEAKFGSFCYSPKYPYFVATDKQLLSESVLRERGCAKRLPKVIIAGVKKCGTGAVLRFLNLHPNITGSSQAEVHYFDSRVKRDLTWYRDQMPYSSQDQITIEKTPTYFNFPDDAPRRIREELSPETKIILVLCDPVRRAVSDYLEYQWRTTVPGAGAAKRIRKTFELTVVDVGYSESVKEEQEIVDLGVYIKFLIRWYDAFEKENILLVDGTRFSNAPYRELQKIEHFLGLRPFFREAHFSLNPDRGIYCINFPKEYCLPESKGRTHPIVDDIIWQKMCDFYAPYDKMLAKIYGYNFSWVGHCEQRKQYR</sequence>
<keyword evidence="4" id="KW-1185">Reference proteome</keyword>
<dbReference type="Gene3D" id="3.40.50.300">
    <property type="entry name" value="P-loop containing nucleotide triphosphate hydrolases"/>
    <property type="match status" value="1"/>
</dbReference>
<organism evidence="4 5">
    <name type="scientific">Saccoglossus kowalevskii</name>
    <name type="common">Acorn worm</name>
    <dbReference type="NCBI Taxonomy" id="10224"/>
    <lineage>
        <taxon>Eukaryota</taxon>
        <taxon>Metazoa</taxon>
        <taxon>Hemichordata</taxon>
        <taxon>Enteropneusta</taxon>
        <taxon>Harrimaniidae</taxon>
        <taxon>Saccoglossus</taxon>
    </lineage>
</organism>
<dbReference type="SUPFAM" id="SSF52540">
    <property type="entry name" value="P-loop containing nucleoside triphosphate hydrolases"/>
    <property type="match status" value="1"/>
</dbReference>
<feature type="domain" description="Sulfotransferase" evidence="3">
    <location>
        <begin position="145"/>
        <end position="359"/>
    </location>
</feature>
<protein>
    <submittedName>
        <fullName evidence="5">Heparan sulfate glucosamine 3-O-sulfotransferase 3A1-like</fullName>
    </submittedName>
</protein>
<evidence type="ECO:0000313" key="5">
    <source>
        <dbReference type="RefSeq" id="XP_002741684.1"/>
    </source>
</evidence>
<dbReference type="GeneID" id="100372103"/>
<proteinExistence type="predicted"/>
<accession>A0ABM0H0U1</accession>
<evidence type="ECO:0000259" key="3">
    <source>
        <dbReference type="Pfam" id="PF00685"/>
    </source>
</evidence>
<dbReference type="PANTHER" id="PTHR10605:SF65">
    <property type="entry name" value="GH20068P"/>
    <property type="match status" value="1"/>
</dbReference>
<evidence type="ECO:0000313" key="4">
    <source>
        <dbReference type="Proteomes" id="UP000694865"/>
    </source>
</evidence>
<dbReference type="RefSeq" id="XP_002741684.1">
    <property type="nucleotide sequence ID" value="XM_002741638.2"/>
</dbReference>
<keyword evidence="2" id="KW-0325">Glycoprotein</keyword>
<dbReference type="InterPro" id="IPR000863">
    <property type="entry name" value="Sulfotransferase_dom"/>
</dbReference>
<gene>
    <name evidence="5" type="primary">LOC100372103</name>
</gene>
<dbReference type="Pfam" id="PF00685">
    <property type="entry name" value="Sulfotransfer_1"/>
    <property type="match status" value="1"/>
</dbReference>
<dbReference type="PANTHER" id="PTHR10605">
    <property type="entry name" value="HEPARAN SULFATE SULFOTRANSFERASE"/>
    <property type="match status" value="1"/>
</dbReference>
<evidence type="ECO:0000256" key="1">
    <source>
        <dbReference type="ARBA" id="ARBA00022679"/>
    </source>
</evidence>
<reference evidence="5" key="1">
    <citation type="submission" date="2025-08" db="UniProtKB">
        <authorList>
            <consortium name="RefSeq"/>
        </authorList>
    </citation>
    <scope>IDENTIFICATION</scope>
    <source>
        <tissue evidence="5">Testes</tissue>
    </source>
</reference>
<evidence type="ECO:0000256" key="2">
    <source>
        <dbReference type="ARBA" id="ARBA00023180"/>
    </source>
</evidence>
<dbReference type="InterPro" id="IPR037359">
    <property type="entry name" value="NST/OST"/>
</dbReference>